<feature type="region of interest" description="Disordered" evidence="1">
    <location>
        <begin position="140"/>
        <end position="166"/>
    </location>
</feature>
<proteinExistence type="predicted"/>
<evidence type="ECO:0000256" key="1">
    <source>
        <dbReference type="SAM" id="MobiDB-lite"/>
    </source>
</evidence>
<dbReference type="Proteomes" id="UP001470230">
    <property type="component" value="Unassembled WGS sequence"/>
</dbReference>
<evidence type="ECO:0000313" key="3">
    <source>
        <dbReference type="Proteomes" id="UP001470230"/>
    </source>
</evidence>
<accession>A0ABR2JKN1</accession>
<feature type="region of interest" description="Disordered" evidence="1">
    <location>
        <begin position="115"/>
        <end position="134"/>
    </location>
</feature>
<gene>
    <name evidence="2" type="ORF">M9Y10_005081</name>
</gene>
<feature type="compositionally biased region" description="Polar residues" evidence="1">
    <location>
        <begin position="154"/>
        <end position="166"/>
    </location>
</feature>
<protein>
    <submittedName>
        <fullName evidence="2">Uncharacterized protein</fullName>
    </submittedName>
</protein>
<sequence>MNNTYFLKVQGFPSNFSHDKIRNKLKDHIDSVLDISVGFDNHFLIAVAFTGTKEKCVEELSRLIFNNKNLQVQLIKPFPIFKKYHHAPMLYENESCPYPYFPELQCDKKTNMATNNTNNNNNSQKYNQYNEPINLPSKDILNSNSNFKLPPASEPSTSPWATPSSQ</sequence>
<organism evidence="2 3">
    <name type="scientific">Tritrichomonas musculus</name>
    <dbReference type="NCBI Taxonomy" id="1915356"/>
    <lineage>
        <taxon>Eukaryota</taxon>
        <taxon>Metamonada</taxon>
        <taxon>Parabasalia</taxon>
        <taxon>Tritrichomonadida</taxon>
        <taxon>Tritrichomonadidae</taxon>
        <taxon>Tritrichomonas</taxon>
    </lineage>
</organism>
<evidence type="ECO:0000313" key="2">
    <source>
        <dbReference type="EMBL" id="KAK8878316.1"/>
    </source>
</evidence>
<comment type="caution">
    <text evidence="2">The sequence shown here is derived from an EMBL/GenBank/DDBJ whole genome shotgun (WGS) entry which is preliminary data.</text>
</comment>
<keyword evidence="3" id="KW-1185">Reference proteome</keyword>
<reference evidence="2 3" key="1">
    <citation type="submission" date="2024-04" db="EMBL/GenBank/DDBJ databases">
        <title>Tritrichomonas musculus Genome.</title>
        <authorList>
            <person name="Alves-Ferreira E."/>
            <person name="Grigg M."/>
            <person name="Lorenzi H."/>
            <person name="Galac M."/>
        </authorList>
    </citation>
    <scope>NUCLEOTIDE SEQUENCE [LARGE SCALE GENOMIC DNA]</scope>
    <source>
        <strain evidence="2 3">EAF2021</strain>
    </source>
</reference>
<feature type="compositionally biased region" description="Low complexity" evidence="1">
    <location>
        <begin position="115"/>
        <end position="130"/>
    </location>
</feature>
<name>A0ABR2JKN1_9EUKA</name>
<dbReference type="EMBL" id="JAPFFF010000011">
    <property type="protein sequence ID" value="KAK8878316.1"/>
    <property type="molecule type" value="Genomic_DNA"/>
</dbReference>